<dbReference type="Gene3D" id="1.50.10.20">
    <property type="match status" value="1"/>
</dbReference>
<protein>
    <recommendedName>
        <fullName evidence="4">Squalene cyclase C-terminal domain-containing protein</fullName>
    </recommendedName>
</protein>
<evidence type="ECO:0000256" key="1">
    <source>
        <dbReference type="SAM" id="MobiDB-lite"/>
    </source>
</evidence>
<proteinExistence type="predicted"/>
<evidence type="ECO:0008006" key="4">
    <source>
        <dbReference type="Google" id="ProtNLM"/>
    </source>
</evidence>
<name>L0DDU2_SINAD</name>
<dbReference type="EMBL" id="CP003364">
    <property type="protein sequence ID" value="AGA27402.1"/>
    <property type="molecule type" value="Genomic_DNA"/>
</dbReference>
<sequence length="359" mass="39137">MDNSQSVQPRRHGPTILTLYAALAFMGCGDPDSSHQMSVNQPVRSSVGKPDAEAILTGRRIDPGGKSEDDPSHNFGALSWELMALATGEQLAGGRYQRILEQPVAIFRASQWDETRGCSKTHPYYGGTGYDERSTPDLLHTAQAVQALRVAGIPADDPYVQRAVIFISRCQRLNGLSDDRADGGDPDEGGLTFDPSKATSSKRDGTRSSRRPCGAATCMGLSSLLAAGISPEDARIQGTLRWLRAHYSLDTHPGMTCANEGLYRYYYEFAKAMTGLGQDQLRDARGVVHNWRGELAQRLAARQRPDGSWVNPEESAEQAWCGPVTITSFALLTLDQIGDSRGLNRRRGQGATLLKKVAW</sequence>
<reference evidence="2 3" key="1">
    <citation type="submission" date="2012-02" db="EMBL/GenBank/DDBJ databases">
        <title>Complete sequence of chromosome of Singulisphaera acidiphila DSM 18658.</title>
        <authorList>
            <consortium name="US DOE Joint Genome Institute (JGI-PGF)"/>
            <person name="Lucas S."/>
            <person name="Copeland A."/>
            <person name="Lapidus A."/>
            <person name="Glavina del Rio T."/>
            <person name="Dalin E."/>
            <person name="Tice H."/>
            <person name="Bruce D."/>
            <person name="Goodwin L."/>
            <person name="Pitluck S."/>
            <person name="Peters L."/>
            <person name="Ovchinnikova G."/>
            <person name="Chertkov O."/>
            <person name="Kyrpides N."/>
            <person name="Mavromatis K."/>
            <person name="Ivanova N."/>
            <person name="Brettin T."/>
            <person name="Detter J.C."/>
            <person name="Han C."/>
            <person name="Larimer F."/>
            <person name="Land M."/>
            <person name="Hauser L."/>
            <person name="Markowitz V."/>
            <person name="Cheng J.-F."/>
            <person name="Hugenholtz P."/>
            <person name="Woyke T."/>
            <person name="Wu D."/>
            <person name="Tindall B."/>
            <person name="Pomrenke H."/>
            <person name="Brambilla E."/>
            <person name="Klenk H.-P."/>
            <person name="Eisen J.A."/>
        </authorList>
    </citation>
    <scope>NUCLEOTIDE SEQUENCE [LARGE SCALE GENOMIC DNA]</scope>
    <source>
        <strain evidence="3">ATCC BAA-1392 / DSM 18658 / VKM B-2454 / MOB10</strain>
    </source>
</reference>
<accession>L0DDU2</accession>
<dbReference type="HOGENOM" id="CLU_771374_0_0_0"/>
<keyword evidence="3" id="KW-1185">Reference proteome</keyword>
<dbReference type="InterPro" id="IPR008930">
    <property type="entry name" value="Terpenoid_cyclase/PrenylTrfase"/>
</dbReference>
<dbReference type="CDD" id="cd00688">
    <property type="entry name" value="ISOPREN_C2_like"/>
    <property type="match status" value="1"/>
</dbReference>
<dbReference type="SUPFAM" id="SSF48239">
    <property type="entry name" value="Terpenoid cyclases/Protein prenyltransferases"/>
    <property type="match status" value="1"/>
</dbReference>
<evidence type="ECO:0000313" key="3">
    <source>
        <dbReference type="Proteomes" id="UP000010798"/>
    </source>
</evidence>
<gene>
    <name evidence="2" type="ordered locus">Sinac_3122</name>
</gene>
<evidence type="ECO:0000313" key="2">
    <source>
        <dbReference type="EMBL" id="AGA27402.1"/>
    </source>
</evidence>
<dbReference type="KEGG" id="saci:Sinac_3122"/>
<feature type="region of interest" description="Disordered" evidence="1">
    <location>
        <begin position="177"/>
        <end position="212"/>
    </location>
</feature>
<dbReference type="eggNOG" id="COG1657">
    <property type="taxonomic scope" value="Bacteria"/>
</dbReference>
<dbReference type="STRING" id="886293.Sinac_3122"/>
<dbReference type="Proteomes" id="UP000010798">
    <property type="component" value="Chromosome"/>
</dbReference>
<dbReference type="AlphaFoldDB" id="L0DDU2"/>
<organism evidence="2 3">
    <name type="scientific">Singulisphaera acidiphila (strain ATCC BAA-1392 / DSM 18658 / VKM B-2454 / MOB10)</name>
    <dbReference type="NCBI Taxonomy" id="886293"/>
    <lineage>
        <taxon>Bacteria</taxon>
        <taxon>Pseudomonadati</taxon>
        <taxon>Planctomycetota</taxon>
        <taxon>Planctomycetia</taxon>
        <taxon>Isosphaerales</taxon>
        <taxon>Isosphaeraceae</taxon>
        <taxon>Singulisphaera</taxon>
    </lineage>
</organism>